<feature type="transmembrane region" description="Helical" evidence="7">
    <location>
        <begin position="27"/>
        <end position="49"/>
    </location>
</feature>
<accession>A0ABM9URF4</accession>
<keyword evidence="6 7" id="KW-0472">Membrane</keyword>
<evidence type="ECO:0000313" key="9">
    <source>
        <dbReference type="EMBL" id="CUO07141.1"/>
    </source>
</evidence>
<keyword evidence="5 7" id="KW-1133">Transmembrane helix</keyword>
<comment type="subcellular location">
    <subcellularLocation>
        <location evidence="1 7">Cell membrane</location>
        <topology evidence="1 7">Multi-pass membrane protein</topology>
    </subcellularLocation>
</comment>
<dbReference type="PANTHER" id="PTHR30353:SF0">
    <property type="entry name" value="TRANSMEMBRANE PROTEIN"/>
    <property type="match status" value="1"/>
</dbReference>
<dbReference type="InterPro" id="IPR032816">
    <property type="entry name" value="VTT_dom"/>
</dbReference>
<comment type="caution">
    <text evidence="9">The sequence shown here is derived from an EMBL/GenBank/DDBJ whole genome shotgun (WGS) entry which is preliminary data.</text>
</comment>
<feature type="transmembrane region" description="Helical" evidence="7">
    <location>
        <begin position="157"/>
        <end position="176"/>
    </location>
</feature>
<gene>
    <name evidence="9" type="primary">dedA_3</name>
    <name evidence="9" type="ORF">ERS852473_01805</name>
</gene>
<dbReference type="EMBL" id="CYZR01000006">
    <property type="protein sequence ID" value="CUO07141.1"/>
    <property type="molecule type" value="Genomic_DNA"/>
</dbReference>
<evidence type="ECO:0000256" key="6">
    <source>
        <dbReference type="ARBA" id="ARBA00023136"/>
    </source>
</evidence>
<organism evidence="9 10">
    <name type="scientific">Sarcina ventriculi</name>
    <name type="common">Clostridium ventriculi</name>
    <dbReference type="NCBI Taxonomy" id="1267"/>
    <lineage>
        <taxon>Bacteria</taxon>
        <taxon>Bacillati</taxon>
        <taxon>Bacillota</taxon>
        <taxon>Clostridia</taxon>
        <taxon>Eubacteriales</taxon>
        <taxon>Clostridiaceae</taxon>
        <taxon>Sarcina</taxon>
    </lineage>
</organism>
<name>A0ABM9URF4_SARVE</name>
<evidence type="ECO:0000313" key="10">
    <source>
        <dbReference type="Proteomes" id="UP000095488"/>
    </source>
</evidence>
<feature type="transmembrane region" description="Helical" evidence="7">
    <location>
        <begin position="188"/>
        <end position="206"/>
    </location>
</feature>
<evidence type="ECO:0000256" key="3">
    <source>
        <dbReference type="ARBA" id="ARBA00022475"/>
    </source>
</evidence>
<dbReference type="NCBIfam" id="NF008102">
    <property type="entry name" value="PRK10847.1"/>
    <property type="match status" value="1"/>
</dbReference>
<comment type="similarity">
    <text evidence="2 7">Belongs to the DedA family.</text>
</comment>
<feature type="transmembrane region" description="Helical" evidence="7">
    <location>
        <begin position="55"/>
        <end position="82"/>
    </location>
</feature>
<keyword evidence="4 7" id="KW-0812">Transmembrane</keyword>
<feature type="domain" description="VTT" evidence="8">
    <location>
        <begin position="49"/>
        <end position="174"/>
    </location>
</feature>
<sequence length="214" mass="23485">MALIHEFINVILHLNLYLGTIINTYGILVYGILFLIIFMETGFVVTPILPGDSVLFAAGALAASGMLNIYGLLGLLIFAAIAGDNVNYNIGKFLSKKILKNKNSKIIKKEYIDRTNAYYDKYGGKTIIIARFIPIVRTFAPFVAGVGAMEYKKFVKFDICGGILWVGIVTLVGYFFGNIPAVENNFSIVVFVIIGFSLIAPAYGFIKSRLSTAK</sequence>
<reference evidence="9 10" key="1">
    <citation type="submission" date="2015-09" db="EMBL/GenBank/DDBJ databases">
        <authorList>
            <consortium name="Pathogen Informatics"/>
        </authorList>
    </citation>
    <scope>NUCLEOTIDE SEQUENCE [LARGE SCALE GENOMIC DNA]</scope>
    <source>
        <strain evidence="9 10">2789STDY5834858</strain>
    </source>
</reference>
<dbReference type="Proteomes" id="UP000095488">
    <property type="component" value="Unassembled WGS sequence"/>
</dbReference>
<keyword evidence="10" id="KW-1185">Reference proteome</keyword>
<proteinExistence type="inferred from homology"/>
<evidence type="ECO:0000259" key="8">
    <source>
        <dbReference type="Pfam" id="PF09335"/>
    </source>
</evidence>
<protein>
    <submittedName>
        <fullName evidence="9">SNARE associated Golgi protein</fullName>
    </submittedName>
</protein>
<evidence type="ECO:0000256" key="2">
    <source>
        <dbReference type="ARBA" id="ARBA00010792"/>
    </source>
</evidence>
<evidence type="ECO:0000256" key="1">
    <source>
        <dbReference type="ARBA" id="ARBA00004651"/>
    </source>
</evidence>
<keyword evidence="3 7" id="KW-1003">Cell membrane</keyword>
<evidence type="ECO:0000256" key="5">
    <source>
        <dbReference type="ARBA" id="ARBA00022989"/>
    </source>
</evidence>
<evidence type="ECO:0000256" key="7">
    <source>
        <dbReference type="RuleBase" id="RU367016"/>
    </source>
</evidence>
<evidence type="ECO:0000256" key="4">
    <source>
        <dbReference type="ARBA" id="ARBA00022692"/>
    </source>
</evidence>
<dbReference type="RefSeq" id="WP_055259665.1">
    <property type="nucleotide sequence ID" value="NZ_BCMV01000071.1"/>
</dbReference>
<dbReference type="InterPro" id="IPR032818">
    <property type="entry name" value="DedA-like"/>
</dbReference>
<dbReference type="PANTHER" id="PTHR30353">
    <property type="entry name" value="INNER MEMBRANE PROTEIN DEDA-RELATED"/>
    <property type="match status" value="1"/>
</dbReference>
<dbReference type="Pfam" id="PF09335">
    <property type="entry name" value="VTT_dom"/>
    <property type="match status" value="1"/>
</dbReference>
<dbReference type="InterPro" id="IPR058127">
    <property type="entry name" value="DedA"/>
</dbReference>